<dbReference type="AlphaFoldDB" id="A0A6G0WU57"/>
<sequence>MDDLASTFRWDLLWKAITQRIYKEIVSPYLLLNGNVDEWIGRIAALFAMSLAFRLVKSFQSALTIGTLSGVAASLLVYLRRRWKRSGQLLLQANVESIQHAASNST</sequence>
<feature type="transmembrane region" description="Helical" evidence="1">
    <location>
        <begin position="62"/>
        <end position="79"/>
    </location>
</feature>
<dbReference type="VEuPathDB" id="FungiDB:AeMF1_018973"/>
<keyword evidence="1" id="KW-0472">Membrane</keyword>
<evidence type="ECO:0000256" key="1">
    <source>
        <dbReference type="SAM" id="Phobius"/>
    </source>
</evidence>
<evidence type="ECO:0000313" key="2">
    <source>
        <dbReference type="EMBL" id="KAF0731032.1"/>
    </source>
</evidence>
<dbReference type="OrthoDB" id="10387737at2759"/>
<organism evidence="2 3">
    <name type="scientific">Aphanomyces euteiches</name>
    <dbReference type="NCBI Taxonomy" id="100861"/>
    <lineage>
        <taxon>Eukaryota</taxon>
        <taxon>Sar</taxon>
        <taxon>Stramenopiles</taxon>
        <taxon>Oomycota</taxon>
        <taxon>Saprolegniomycetes</taxon>
        <taxon>Saprolegniales</taxon>
        <taxon>Verrucalvaceae</taxon>
        <taxon>Aphanomyces</taxon>
    </lineage>
</organism>
<evidence type="ECO:0000313" key="3">
    <source>
        <dbReference type="Proteomes" id="UP000481153"/>
    </source>
</evidence>
<reference evidence="2 3" key="1">
    <citation type="submission" date="2019-07" db="EMBL/GenBank/DDBJ databases">
        <title>Genomics analysis of Aphanomyces spp. identifies a new class of oomycete effector associated with host adaptation.</title>
        <authorList>
            <person name="Gaulin E."/>
        </authorList>
    </citation>
    <scope>NUCLEOTIDE SEQUENCE [LARGE SCALE GENOMIC DNA]</scope>
    <source>
        <strain evidence="2 3">ATCC 201684</strain>
    </source>
</reference>
<accession>A0A6G0WU57</accession>
<protein>
    <submittedName>
        <fullName evidence="2">Uncharacterized protein</fullName>
    </submittedName>
</protein>
<comment type="caution">
    <text evidence="2">The sequence shown here is derived from an EMBL/GenBank/DDBJ whole genome shotgun (WGS) entry which is preliminary data.</text>
</comment>
<proteinExistence type="predicted"/>
<dbReference type="Proteomes" id="UP000481153">
    <property type="component" value="Unassembled WGS sequence"/>
</dbReference>
<dbReference type="EMBL" id="VJMJ01000147">
    <property type="protein sequence ID" value="KAF0731032.1"/>
    <property type="molecule type" value="Genomic_DNA"/>
</dbReference>
<keyword evidence="1" id="KW-1133">Transmembrane helix</keyword>
<name>A0A6G0WU57_9STRA</name>
<keyword evidence="1" id="KW-0812">Transmembrane</keyword>
<gene>
    <name evidence="2" type="ORF">Ae201684_011582</name>
</gene>
<keyword evidence="3" id="KW-1185">Reference proteome</keyword>